<protein>
    <submittedName>
        <fullName evidence="1">Uncharacterized protein</fullName>
    </submittedName>
</protein>
<comment type="caution">
    <text evidence="1">The sequence shown here is derived from an EMBL/GenBank/DDBJ whole genome shotgun (WGS) entry which is preliminary data.</text>
</comment>
<proteinExistence type="predicted"/>
<evidence type="ECO:0000313" key="1">
    <source>
        <dbReference type="EMBL" id="PPV16031.1"/>
    </source>
</evidence>
<accession>A0A2S7FDB8</accession>
<sequence length="240" mass="29099">MYVDIRDYEEDNMYKNQVTQWGKAINIMLIYKTNLNKFFIYKQEYIQTNNRYVLTELQNIDIVKQKTGFGYKKFFKCSDCGHKRQNLYFVEDELKFTCRACISVNVYRQRTNLYDGDVKNVIIYKARRLMDYLKTNTKYSMYDIISNIPDRPKHMRQEKYAIAVKRIYFLYWMWEQCYTAEYGPAVGITPKLDKLNVQEINEMLQEDNANFVYEHFLFPQYHREAYEVLKALKDKGLIDE</sequence>
<reference evidence="1 2" key="1">
    <citation type="submission" date="2016-01" db="EMBL/GenBank/DDBJ databases">
        <title>Characterization of the Clostridium difficile lineages that are prevalent in Hong Kong and China.</title>
        <authorList>
            <person name="Kwok J.S.-L."/>
            <person name="Lam W.-Y."/>
            <person name="Ip M."/>
            <person name="Chan T.-F."/>
            <person name="Hawkey P.M."/>
            <person name="Tsui S.K.-W."/>
        </authorList>
    </citation>
    <scope>NUCLEOTIDE SEQUENCE [LARGE SCALE GENOMIC DNA]</scope>
    <source>
        <strain evidence="1 2">300064</strain>
    </source>
</reference>
<name>A0A2S7FDB8_CLOBU</name>
<evidence type="ECO:0000313" key="2">
    <source>
        <dbReference type="Proteomes" id="UP000238081"/>
    </source>
</evidence>
<gene>
    <name evidence="1" type="ORF">AWN73_10800</name>
</gene>
<dbReference type="Proteomes" id="UP000238081">
    <property type="component" value="Unassembled WGS sequence"/>
</dbReference>
<dbReference type="EMBL" id="LRDH01000095">
    <property type="protein sequence ID" value="PPV16031.1"/>
    <property type="molecule type" value="Genomic_DNA"/>
</dbReference>
<dbReference type="AlphaFoldDB" id="A0A2S7FDB8"/>
<dbReference type="RefSeq" id="WP_043664820.1">
    <property type="nucleotide sequence ID" value="NZ_JBAMGI010000019.1"/>
</dbReference>
<organism evidence="1 2">
    <name type="scientific">Clostridium butyricum</name>
    <dbReference type="NCBI Taxonomy" id="1492"/>
    <lineage>
        <taxon>Bacteria</taxon>
        <taxon>Bacillati</taxon>
        <taxon>Bacillota</taxon>
        <taxon>Clostridia</taxon>
        <taxon>Eubacteriales</taxon>
        <taxon>Clostridiaceae</taxon>
        <taxon>Clostridium</taxon>
    </lineage>
</organism>